<dbReference type="Pfam" id="PF17837">
    <property type="entry name" value="4PPT_N"/>
    <property type="match status" value="1"/>
</dbReference>
<feature type="binding site" evidence="2">
    <location>
        <position position="164"/>
    </location>
    <ligand>
        <name>CoA</name>
        <dbReference type="ChEBI" id="CHEBI:57287"/>
    </ligand>
</feature>
<evidence type="ECO:0000256" key="1">
    <source>
        <dbReference type="ARBA" id="ARBA00022679"/>
    </source>
</evidence>
<comment type="caution">
    <text evidence="6">The sequence shown here is derived from an EMBL/GenBank/DDBJ whole genome shotgun (WGS) entry which is preliminary data.</text>
</comment>
<dbReference type="GO" id="GO:0009239">
    <property type="term" value="P:enterobactin biosynthetic process"/>
    <property type="evidence" value="ECO:0007669"/>
    <property type="project" value="InterPro"/>
</dbReference>
<sequence length="233" mass="24927">MIEELLPGEVACAESFDDPPEAVLLPEEEPEVARAVDKRRREFTTGRHCARLALAKLSVPPVPLPRGERGAPVWPEGIAGSITHCAGYRGAVAARTAEVRSVGIDAEPNGPLPEGVLDAVSLPEERDWIGALDPGATGVHWDRLLFSAKESVYKAWYPLARRFLGFAEARITVDPRAGAFTARLLVPGPVVDGAPLTGFTGRWLVRGGLVLTAIALPAAANNNDQEMRTPDNS</sequence>
<evidence type="ECO:0000313" key="7">
    <source>
        <dbReference type="Proteomes" id="UP000237846"/>
    </source>
</evidence>
<dbReference type="InterPro" id="IPR037143">
    <property type="entry name" value="4-PPantetheinyl_Trfase_dom_sf"/>
</dbReference>
<dbReference type="InterPro" id="IPR041354">
    <property type="entry name" value="4PPT_N"/>
</dbReference>
<accession>A0A2T0QE96</accession>
<dbReference type="GO" id="GO:0000287">
    <property type="term" value="F:magnesium ion binding"/>
    <property type="evidence" value="ECO:0007669"/>
    <property type="project" value="InterPro"/>
</dbReference>
<keyword evidence="7" id="KW-1185">Reference proteome</keyword>
<feature type="binding site" evidence="3">
    <location>
        <position position="106"/>
    </location>
    <ligand>
        <name>Mg(2+)</name>
        <dbReference type="ChEBI" id="CHEBI:18420"/>
    </ligand>
</feature>
<name>A0A2T0QE96_9ACTN</name>
<proteinExistence type="predicted"/>
<dbReference type="Proteomes" id="UP000237846">
    <property type="component" value="Unassembled WGS sequence"/>
</dbReference>
<reference evidence="6 7" key="1">
    <citation type="submission" date="2018-03" db="EMBL/GenBank/DDBJ databases">
        <title>Genomic Encyclopedia of Archaeal and Bacterial Type Strains, Phase II (KMG-II): from individual species to whole genera.</title>
        <authorList>
            <person name="Goeker M."/>
        </authorList>
    </citation>
    <scope>NUCLEOTIDE SEQUENCE [LARGE SCALE GENOMIC DNA]</scope>
    <source>
        <strain evidence="6 7">DSM 45601</strain>
    </source>
</reference>
<feature type="binding site" evidence="2">
    <location>
        <position position="47"/>
    </location>
    <ligand>
        <name>CoA</name>
        <dbReference type="ChEBI" id="CHEBI:57287"/>
    </ligand>
</feature>
<dbReference type="PANTHER" id="PTHR38096:SF1">
    <property type="entry name" value="ENTEROBACTIN SYNTHASE COMPONENT D"/>
    <property type="match status" value="1"/>
</dbReference>
<dbReference type="GO" id="GO:0008897">
    <property type="term" value="F:holo-[acyl-carrier-protein] synthase activity"/>
    <property type="evidence" value="ECO:0007669"/>
    <property type="project" value="InterPro"/>
</dbReference>
<dbReference type="Gene3D" id="3.90.470.20">
    <property type="entry name" value="4'-phosphopantetheinyl transferase domain"/>
    <property type="match status" value="1"/>
</dbReference>
<comment type="cofactor">
    <cofactor evidence="3">
        <name>Mg(2+)</name>
        <dbReference type="ChEBI" id="CHEBI:18420"/>
    </cofactor>
</comment>
<organism evidence="6 7">
    <name type="scientific">Allonocardiopsis opalescens</name>
    <dbReference type="NCBI Taxonomy" id="1144618"/>
    <lineage>
        <taxon>Bacteria</taxon>
        <taxon>Bacillati</taxon>
        <taxon>Actinomycetota</taxon>
        <taxon>Actinomycetes</taxon>
        <taxon>Streptosporangiales</taxon>
        <taxon>Allonocardiopsis</taxon>
    </lineage>
</organism>
<feature type="binding site" evidence="3">
    <location>
        <position position="107"/>
    </location>
    <ligand>
        <name>Mg(2+)</name>
        <dbReference type="ChEBI" id="CHEBI:18420"/>
    </ligand>
</feature>
<evidence type="ECO:0000259" key="5">
    <source>
        <dbReference type="Pfam" id="PF17837"/>
    </source>
</evidence>
<feature type="binding site" evidence="2">
    <location>
        <position position="105"/>
    </location>
    <ligand>
        <name>CoA</name>
        <dbReference type="ChEBI" id="CHEBI:57287"/>
    </ligand>
</feature>
<feature type="binding site" evidence="2">
    <location>
        <begin position="83"/>
        <end position="84"/>
    </location>
    <ligand>
        <name>CoA</name>
        <dbReference type="ChEBI" id="CHEBI:57287"/>
    </ligand>
</feature>
<dbReference type="AlphaFoldDB" id="A0A2T0QE96"/>
<dbReference type="EMBL" id="PVZC01000001">
    <property type="protein sequence ID" value="PRY02257.1"/>
    <property type="molecule type" value="Genomic_DNA"/>
</dbReference>
<feature type="binding site" evidence="2">
    <location>
        <position position="39"/>
    </location>
    <ligand>
        <name>CoA</name>
        <dbReference type="ChEBI" id="CHEBI:57287"/>
    </ligand>
</feature>
<keyword evidence="3" id="KW-0460">Magnesium</keyword>
<dbReference type="PANTHER" id="PTHR38096">
    <property type="entry name" value="ENTEROBACTIN SYNTHASE COMPONENT D"/>
    <property type="match status" value="1"/>
</dbReference>
<evidence type="ECO:0000256" key="2">
    <source>
        <dbReference type="PIRSR" id="PIRSR603542-1"/>
    </source>
</evidence>
<feature type="binding site" evidence="2">
    <location>
        <position position="154"/>
    </location>
    <ligand>
        <name>CoA</name>
        <dbReference type="ChEBI" id="CHEBI:57287"/>
    </ligand>
</feature>
<dbReference type="RefSeq" id="WP_106239494.1">
    <property type="nucleotide sequence ID" value="NZ_PVZC01000001.1"/>
</dbReference>
<evidence type="ECO:0000259" key="4">
    <source>
        <dbReference type="Pfam" id="PF01648"/>
    </source>
</evidence>
<dbReference type="PRINTS" id="PR01399">
    <property type="entry name" value="ENTSNTHTASED"/>
</dbReference>
<feature type="domain" description="4'-phosphopantetheinyl transferase N-terminal" evidence="5">
    <location>
        <begin position="27"/>
        <end position="94"/>
    </location>
</feature>
<dbReference type="GO" id="GO:0005886">
    <property type="term" value="C:plasma membrane"/>
    <property type="evidence" value="ECO:0007669"/>
    <property type="project" value="TreeGrafter"/>
</dbReference>
<feature type="binding site" evidence="2">
    <location>
        <position position="150"/>
    </location>
    <ligand>
        <name>CoA</name>
        <dbReference type="ChEBI" id="CHEBI:57287"/>
    </ligand>
</feature>
<dbReference type="Pfam" id="PF01648">
    <property type="entry name" value="ACPS"/>
    <property type="match status" value="1"/>
</dbReference>
<dbReference type="SUPFAM" id="SSF56214">
    <property type="entry name" value="4'-phosphopantetheinyl transferase"/>
    <property type="match status" value="1"/>
</dbReference>
<keyword evidence="3" id="KW-0479">Metal-binding</keyword>
<dbReference type="GO" id="GO:0009366">
    <property type="term" value="C:enterobactin synthetase complex"/>
    <property type="evidence" value="ECO:0007669"/>
    <property type="project" value="InterPro"/>
</dbReference>
<keyword evidence="1 6" id="KW-0808">Transferase</keyword>
<feature type="binding site" evidence="3">
    <location>
        <position position="105"/>
    </location>
    <ligand>
        <name>Mg(2+)</name>
        <dbReference type="ChEBI" id="CHEBI:18420"/>
    </ligand>
</feature>
<evidence type="ECO:0000256" key="3">
    <source>
        <dbReference type="PIRSR" id="PIRSR603542-2"/>
    </source>
</evidence>
<gene>
    <name evidence="6" type="ORF">CLV72_101858</name>
</gene>
<dbReference type="InterPro" id="IPR008278">
    <property type="entry name" value="4-PPantetheinyl_Trfase_dom"/>
</dbReference>
<evidence type="ECO:0000313" key="6">
    <source>
        <dbReference type="EMBL" id="PRY02257.1"/>
    </source>
</evidence>
<protein>
    <submittedName>
        <fullName evidence="6">4'-phosphopantetheinyl transferase EntD</fullName>
    </submittedName>
</protein>
<feature type="domain" description="4'-phosphopantetheinyl transferase" evidence="4">
    <location>
        <begin position="101"/>
        <end position="177"/>
    </location>
</feature>
<dbReference type="InterPro" id="IPR003542">
    <property type="entry name" value="Enbac_synth_compD-like"/>
</dbReference>
<dbReference type="OrthoDB" id="8210607at2"/>